<dbReference type="SMART" id="SM00082">
    <property type="entry name" value="LRRCT"/>
    <property type="match status" value="1"/>
</dbReference>
<dbReference type="GO" id="GO:0043204">
    <property type="term" value="C:perikaryon"/>
    <property type="evidence" value="ECO:0007669"/>
    <property type="project" value="UniProtKB-SubCell"/>
</dbReference>
<dbReference type="AlphaFoldDB" id="A0A3Q2X7X3"/>
<dbReference type="InterPro" id="IPR032675">
    <property type="entry name" value="LRR_dom_sf"/>
</dbReference>
<dbReference type="GO" id="GO:0005886">
    <property type="term" value="C:plasma membrane"/>
    <property type="evidence" value="ECO:0007669"/>
    <property type="project" value="UniProtKB-SubCell"/>
</dbReference>
<proteinExistence type="predicted"/>
<reference evidence="6" key="2">
    <citation type="submission" date="2025-09" db="UniProtKB">
        <authorList>
            <consortium name="Ensembl"/>
        </authorList>
    </citation>
    <scope>IDENTIFICATION</scope>
</reference>
<dbReference type="InterPro" id="IPR003591">
    <property type="entry name" value="Leu-rich_rpt_typical-subtyp"/>
</dbReference>
<keyword evidence="2" id="KW-0732">Signal</keyword>
<dbReference type="OMA" id="NACILEM"/>
<keyword evidence="7" id="KW-1185">Reference proteome</keyword>
<dbReference type="Proteomes" id="UP000264840">
    <property type="component" value="Unplaced"/>
</dbReference>
<dbReference type="Ensembl" id="ENSHBUT00000030259.1">
    <property type="protein sequence ID" value="ENSHBUP00000034971.1"/>
    <property type="gene ID" value="ENSHBUG00000022887.1"/>
</dbReference>
<keyword evidence="1" id="KW-0433">Leucine-rich repeat</keyword>
<dbReference type="SMART" id="SM00369">
    <property type="entry name" value="LRR_TYP"/>
    <property type="match status" value="7"/>
</dbReference>
<evidence type="ECO:0000256" key="2">
    <source>
        <dbReference type="ARBA" id="ARBA00022729"/>
    </source>
</evidence>
<dbReference type="PANTHER" id="PTHR24369">
    <property type="entry name" value="ANTIGEN BSP, PUTATIVE-RELATED"/>
    <property type="match status" value="1"/>
</dbReference>
<evidence type="ECO:0000313" key="6">
    <source>
        <dbReference type="Ensembl" id="ENSHBUP00000034971.1"/>
    </source>
</evidence>
<organism evidence="6 7">
    <name type="scientific">Haplochromis burtoni</name>
    <name type="common">Burton's mouthbrooder</name>
    <name type="synonym">Chromis burtoni</name>
    <dbReference type="NCBI Taxonomy" id="8153"/>
    <lineage>
        <taxon>Eukaryota</taxon>
        <taxon>Metazoa</taxon>
        <taxon>Chordata</taxon>
        <taxon>Craniata</taxon>
        <taxon>Vertebrata</taxon>
        <taxon>Euteleostomi</taxon>
        <taxon>Actinopterygii</taxon>
        <taxon>Neopterygii</taxon>
        <taxon>Teleostei</taxon>
        <taxon>Neoteleostei</taxon>
        <taxon>Acanthomorphata</taxon>
        <taxon>Ovalentaria</taxon>
        <taxon>Cichlomorphae</taxon>
        <taxon>Cichliformes</taxon>
        <taxon>Cichlidae</taxon>
        <taxon>African cichlids</taxon>
        <taxon>Pseudocrenilabrinae</taxon>
        <taxon>Haplochromini</taxon>
        <taxon>Haplochromis</taxon>
    </lineage>
</organism>
<protein>
    <submittedName>
        <fullName evidence="6">Platelet glycoprotein V-like</fullName>
    </submittedName>
</protein>
<dbReference type="Pfam" id="PF13855">
    <property type="entry name" value="LRR_8"/>
    <property type="match status" value="2"/>
</dbReference>
<dbReference type="Gene3D" id="3.80.10.10">
    <property type="entry name" value="Ribonuclease Inhibitor"/>
    <property type="match status" value="2"/>
</dbReference>
<dbReference type="FunFam" id="3.80.10.10:FF:001164">
    <property type="entry name" value="GH01279p"/>
    <property type="match status" value="1"/>
</dbReference>
<dbReference type="GO" id="GO:0098552">
    <property type="term" value="C:side of membrane"/>
    <property type="evidence" value="ECO:0007669"/>
    <property type="project" value="UniProtKB-KW"/>
</dbReference>
<reference evidence="6" key="1">
    <citation type="submission" date="2025-08" db="UniProtKB">
        <authorList>
            <consortium name="Ensembl"/>
        </authorList>
    </citation>
    <scope>IDENTIFICATION</scope>
</reference>
<sequence length="358" mass="40565">YELKPENACILEMFSTLFIKCFQTNSSCPSSCRCNPQGAAMCTGSTITDIPLDSDLFEGLTNLTFLNLGRNFIKKLPPTIFHSLTKLQQLILYYNELEFLEAGIFDKLINLVELKLHQNQIASLPPKVFWPLGNLKNLTLSSNQLQAIPEKSFYHMPKLVKLTIYKNPLLSLPDELMGHMDLPPDVFCCLPNLQKLSLKSNNLHYLHPQLFSKLTTLKKLHLNDNDLPGDIFVSLPALMNLTLSGNPWDCNCAIRGIARWMRHNEHVLWDRDDVMCHTPVYQLLRTVGSLHDEEFSFCSATTSLVTLPVTSSTHIPVTSVGAVLFWKSNFPEEPTRGINKVLSYLILYIFPCPLNKEA</sequence>
<dbReference type="InterPro" id="IPR000483">
    <property type="entry name" value="Cys-rich_flank_reg_C"/>
</dbReference>
<dbReference type="PROSITE" id="PS51450">
    <property type="entry name" value="LRR"/>
    <property type="match status" value="3"/>
</dbReference>
<evidence type="ECO:0000313" key="7">
    <source>
        <dbReference type="Proteomes" id="UP000264840"/>
    </source>
</evidence>
<keyword evidence="4" id="KW-0325">Glycoprotein</keyword>
<keyword evidence="3" id="KW-0677">Repeat</keyword>
<dbReference type="GeneTree" id="ENSGT00940000166731"/>
<dbReference type="InterPro" id="IPR050541">
    <property type="entry name" value="LRR_TM_domain-containing"/>
</dbReference>
<dbReference type="GO" id="GO:0042995">
    <property type="term" value="C:cell projection"/>
    <property type="evidence" value="ECO:0007669"/>
    <property type="project" value="UniProtKB-SubCell"/>
</dbReference>
<evidence type="ECO:0000259" key="5">
    <source>
        <dbReference type="SMART" id="SM00082"/>
    </source>
</evidence>
<evidence type="ECO:0000256" key="1">
    <source>
        <dbReference type="ARBA" id="ARBA00022614"/>
    </source>
</evidence>
<accession>A0A3Q2X7X3</accession>
<evidence type="ECO:0000256" key="3">
    <source>
        <dbReference type="ARBA" id="ARBA00022737"/>
    </source>
</evidence>
<dbReference type="SUPFAM" id="SSF52058">
    <property type="entry name" value="L domain-like"/>
    <property type="match status" value="1"/>
</dbReference>
<dbReference type="InterPro" id="IPR001611">
    <property type="entry name" value="Leu-rich_rpt"/>
</dbReference>
<name>A0A3Q2X7X3_HAPBU</name>
<evidence type="ECO:0000256" key="4">
    <source>
        <dbReference type="ARBA" id="ARBA00023180"/>
    </source>
</evidence>
<feature type="domain" description="LRRCT" evidence="5">
    <location>
        <begin position="246"/>
        <end position="299"/>
    </location>
</feature>
<dbReference type="PANTHER" id="PTHR24369:SF196">
    <property type="entry name" value="RETICULON 4 RECEPTOR LIKE 1"/>
    <property type="match status" value="1"/>
</dbReference>
<dbReference type="Pfam" id="PF00560">
    <property type="entry name" value="LRR_1"/>
    <property type="match status" value="1"/>
</dbReference>
<dbReference type="GO" id="GO:0045121">
    <property type="term" value="C:membrane raft"/>
    <property type="evidence" value="ECO:0007669"/>
    <property type="project" value="UniProtKB-SubCell"/>
</dbReference>